<dbReference type="STRING" id="582899.Hden_1220"/>
<feature type="domain" description="Peptidase S49" evidence="3">
    <location>
        <begin position="136"/>
        <end position="282"/>
    </location>
</feature>
<dbReference type="eggNOG" id="COG0616">
    <property type="taxonomic scope" value="Bacteria"/>
</dbReference>
<evidence type="ECO:0000313" key="5">
    <source>
        <dbReference type="Proteomes" id="UP000002033"/>
    </source>
</evidence>
<dbReference type="CDD" id="cd07022">
    <property type="entry name" value="S49_Sppa_36K_type"/>
    <property type="match status" value="1"/>
</dbReference>
<dbReference type="InterPro" id="IPR029045">
    <property type="entry name" value="ClpP/crotonase-like_dom_sf"/>
</dbReference>
<dbReference type="GO" id="GO:0006508">
    <property type="term" value="P:proteolysis"/>
    <property type="evidence" value="ECO:0007669"/>
    <property type="project" value="InterPro"/>
</dbReference>
<dbReference type="OrthoDB" id="266140at2"/>
<keyword evidence="5" id="KW-1185">Reference proteome</keyword>
<name>D8JWB9_HYPDA</name>
<sequence length="429" mass="45135">MTMLPLLADRIIGQPLLITTEKLEVILGVLGGRIGIEDVFQAPAPDANRFAGRESQRGPYRVTSNGIAIVPIIGSLVNRGAYIGASSGLTSYEGISEQLKKASTDSEVRGILLDMNTPGGEAAGTFEVSNLIMEIRKKKPVVAMVADMACSAGYAIASAASQIYTTQTGMMGSIGVVWVHFDRSLQMQNEGIKPTILHAGARKAEGNPFEPLSRVTKANFQAEIEKLHSLFIETVLDGRPSLKEADLRATEAAVFMGQDAVKIGLADGVSTFDRVLEVMSQQITKLPAAPAGYESNPKEKKAMTNQPAAEAASGTDQAALDAARADGVKAGRTEERARIASILALPEAKGRQALAIELATGSDMSAEQCSKMLAKAAEEKPAAGASSFYDAMAANGGKPNVATSGGDAQPKDRAQANIERQAKRFAAMV</sequence>
<dbReference type="PANTHER" id="PTHR42987:SF4">
    <property type="entry name" value="PROTEASE SOHB-RELATED"/>
    <property type="match status" value="1"/>
</dbReference>
<dbReference type="InterPro" id="IPR033855">
    <property type="entry name" value="Protein_C"/>
</dbReference>
<dbReference type="HOGENOM" id="CLU_046540_4_0_5"/>
<dbReference type="RefSeq" id="WP_013215247.1">
    <property type="nucleotide sequence ID" value="NC_014313.1"/>
</dbReference>
<dbReference type="KEGG" id="hdn:Hden_1220"/>
<proteinExistence type="inferred from homology"/>
<dbReference type="EMBL" id="CP002083">
    <property type="protein sequence ID" value="ADJ23032.1"/>
    <property type="molecule type" value="Genomic_DNA"/>
</dbReference>
<dbReference type="Gene3D" id="3.90.226.10">
    <property type="entry name" value="2-enoyl-CoA Hydratase, Chain A, domain 1"/>
    <property type="match status" value="1"/>
</dbReference>
<dbReference type="GO" id="GO:0008233">
    <property type="term" value="F:peptidase activity"/>
    <property type="evidence" value="ECO:0007669"/>
    <property type="project" value="InterPro"/>
</dbReference>
<feature type="region of interest" description="Disordered" evidence="2">
    <location>
        <begin position="289"/>
        <end position="318"/>
    </location>
</feature>
<dbReference type="MEROPS" id="S49.003"/>
<dbReference type="Proteomes" id="UP000002033">
    <property type="component" value="Chromosome"/>
</dbReference>
<feature type="region of interest" description="Disordered" evidence="2">
    <location>
        <begin position="390"/>
        <end position="418"/>
    </location>
</feature>
<organism evidence="4 5">
    <name type="scientific">Hyphomicrobium denitrificans (strain ATCC 51888 / DSM 1869 / NCIMB 11706 / TK 0415)</name>
    <dbReference type="NCBI Taxonomy" id="582899"/>
    <lineage>
        <taxon>Bacteria</taxon>
        <taxon>Pseudomonadati</taxon>
        <taxon>Pseudomonadota</taxon>
        <taxon>Alphaproteobacteria</taxon>
        <taxon>Hyphomicrobiales</taxon>
        <taxon>Hyphomicrobiaceae</taxon>
        <taxon>Hyphomicrobium</taxon>
    </lineage>
</organism>
<evidence type="ECO:0000256" key="1">
    <source>
        <dbReference type="ARBA" id="ARBA00008683"/>
    </source>
</evidence>
<dbReference type="InterPro" id="IPR002142">
    <property type="entry name" value="Peptidase_S49"/>
</dbReference>
<dbReference type="PANTHER" id="PTHR42987">
    <property type="entry name" value="PEPTIDASE S49"/>
    <property type="match status" value="1"/>
</dbReference>
<gene>
    <name evidence="4" type="ordered locus">Hden_1220</name>
</gene>
<evidence type="ECO:0000259" key="3">
    <source>
        <dbReference type="Pfam" id="PF01343"/>
    </source>
</evidence>
<dbReference type="Gene3D" id="6.20.330.10">
    <property type="match status" value="1"/>
</dbReference>
<protein>
    <submittedName>
        <fullName evidence="4">Peptidase S49</fullName>
    </submittedName>
</protein>
<evidence type="ECO:0000313" key="4">
    <source>
        <dbReference type="EMBL" id="ADJ23032.1"/>
    </source>
</evidence>
<accession>D8JWB9</accession>
<dbReference type="AlphaFoldDB" id="D8JWB9"/>
<comment type="similarity">
    <text evidence="1">Belongs to the peptidase S49 family.</text>
</comment>
<reference evidence="5" key="1">
    <citation type="journal article" date="2011" name="J. Bacteriol.">
        <title>Genome sequences of eight morphologically diverse alphaproteobacteria.</title>
        <authorList>
            <consortium name="US DOE Joint Genome Institute"/>
            <person name="Brown P.J."/>
            <person name="Kysela D.T."/>
            <person name="Buechlein A."/>
            <person name="Hemmerich C."/>
            <person name="Brun Y.V."/>
        </authorList>
    </citation>
    <scope>NUCLEOTIDE SEQUENCE [LARGE SCALE GENOMIC DNA]</scope>
    <source>
        <strain evidence="5">ATCC 51888 / DSM 1869 / NCIB 11706 / TK 0415</strain>
    </source>
</reference>
<dbReference type="SUPFAM" id="SSF52096">
    <property type="entry name" value="ClpP/crotonase"/>
    <property type="match status" value="1"/>
</dbReference>
<evidence type="ECO:0000256" key="2">
    <source>
        <dbReference type="SAM" id="MobiDB-lite"/>
    </source>
</evidence>
<dbReference type="Pfam" id="PF01343">
    <property type="entry name" value="Peptidase_S49"/>
    <property type="match status" value="1"/>
</dbReference>